<evidence type="ECO:0000256" key="1">
    <source>
        <dbReference type="SAM" id="MobiDB-lite"/>
    </source>
</evidence>
<proteinExistence type="predicted"/>
<reference evidence="2 3" key="1">
    <citation type="submission" date="2019-05" db="EMBL/GenBank/DDBJ databases">
        <title>Mikania micrantha, genome provides insights into the molecular mechanism of rapid growth.</title>
        <authorList>
            <person name="Liu B."/>
        </authorList>
    </citation>
    <scope>NUCLEOTIDE SEQUENCE [LARGE SCALE GENOMIC DNA]</scope>
    <source>
        <strain evidence="2">NLD-2019</strain>
        <tissue evidence="2">Leaf</tissue>
    </source>
</reference>
<dbReference type="EMBL" id="SZYD01000017">
    <property type="protein sequence ID" value="KAD3068510.1"/>
    <property type="molecule type" value="Genomic_DNA"/>
</dbReference>
<evidence type="ECO:0000313" key="2">
    <source>
        <dbReference type="EMBL" id="KAD3068510.1"/>
    </source>
</evidence>
<dbReference type="Proteomes" id="UP000326396">
    <property type="component" value="Linkage Group LG7"/>
</dbReference>
<dbReference type="AlphaFoldDB" id="A0A5N6M3J6"/>
<evidence type="ECO:0000313" key="3">
    <source>
        <dbReference type="Proteomes" id="UP000326396"/>
    </source>
</evidence>
<keyword evidence="3" id="KW-1185">Reference proteome</keyword>
<sequence>MALNQPQDRESGARQVPPPSIVENVEMCESNNPSLEDENHPVLVPDAASNTPVAQDDERSINAFITEAPEDDEPSESGPRNDLQPVVQEVGLKRPRGDDSGGARKQQKEKN</sequence>
<name>A0A5N6M3J6_9ASTR</name>
<organism evidence="2 3">
    <name type="scientific">Mikania micrantha</name>
    <name type="common">bitter vine</name>
    <dbReference type="NCBI Taxonomy" id="192012"/>
    <lineage>
        <taxon>Eukaryota</taxon>
        <taxon>Viridiplantae</taxon>
        <taxon>Streptophyta</taxon>
        <taxon>Embryophyta</taxon>
        <taxon>Tracheophyta</taxon>
        <taxon>Spermatophyta</taxon>
        <taxon>Magnoliopsida</taxon>
        <taxon>eudicotyledons</taxon>
        <taxon>Gunneridae</taxon>
        <taxon>Pentapetalae</taxon>
        <taxon>asterids</taxon>
        <taxon>campanulids</taxon>
        <taxon>Asterales</taxon>
        <taxon>Asteraceae</taxon>
        <taxon>Asteroideae</taxon>
        <taxon>Heliantheae alliance</taxon>
        <taxon>Eupatorieae</taxon>
        <taxon>Mikania</taxon>
    </lineage>
</organism>
<accession>A0A5N6M3J6</accession>
<gene>
    <name evidence="2" type="ORF">E3N88_36390</name>
</gene>
<comment type="caution">
    <text evidence="2">The sequence shown here is derived from an EMBL/GenBank/DDBJ whole genome shotgun (WGS) entry which is preliminary data.</text>
</comment>
<feature type="compositionally biased region" description="Basic and acidic residues" evidence="1">
    <location>
        <begin position="91"/>
        <end position="111"/>
    </location>
</feature>
<feature type="region of interest" description="Disordered" evidence="1">
    <location>
        <begin position="1"/>
        <end position="111"/>
    </location>
</feature>
<protein>
    <submittedName>
        <fullName evidence="2">Uncharacterized protein</fullName>
    </submittedName>
</protein>